<sequence length="70" mass="7588">MLAVGRILMTILIICCALSTKCACLPCCRLAGEDDLRTKRSIDNHSAPRSGKYHSTCTAQPVLHPSKTLC</sequence>
<dbReference type="EMBL" id="KZ084096">
    <property type="protein sequence ID" value="OSD04478.1"/>
    <property type="molecule type" value="Genomic_DNA"/>
</dbReference>
<protein>
    <recommendedName>
        <fullName evidence="4">Secreted protein</fullName>
    </recommendedName>
</protein>
<dbReference type="AlphaFoldDB" id="A0A1Y2ITP2"/>
<keyword evidence="1" id="KW-0732">Signal</keyword>
<proteinExistence type="predicted"/>
<dbReference type="Proteomes" id="UP000193067">
    <property type="component" value="Unassembled WGS sequence"/>
</dbReference>
<gene>
    <name evidence="2" type="ORF">PYCCODRAFT_100763</name>
</gene>
<feature type="chain" id="PRO_5012688896" description="Secreted protein" evidence="1">
    <location>
        <begin position="25"/>
        <end position="70"/>
    </location>
</feature>
<evidence type="ECO:0000256" key="1">
    <source>
        <dbReference type="SAM" id="SignalP"/>
    </source>
</evidence>
<organism evidence="2 3">
    <name type="scientific">Trametes coccinea (strain BRFM310)</name>
    <name type="common">Pycnoporus coccineus</name>
    <dbReference type="NCBI Taxonomy" id="1353009"/>
    <lineage>
        <taxon>Eukaryota</taxon>
        <taxon>Fungi</taxon>
        <taxon>Dikarya</taxon>
        <taxon>Basidiomycota</taxon>
        <taxon>Agaricomycotina</taxon>
        <taxon>Agaricomycetes</taxon>
        <taxon>Polyporales</taxon>
        <taxon>Polyporaceae</taxon>
        <taxon>Trametes</taxon>
    </lineage>
</organism>
<keyword evidence="3" id="KW-1185">Reference proteome</keyword>
<accession>A0A1Y2ITP2</accession>
<name>A0A1Y2ITP2_TRAC3</name>
<reference evidence="2 3" key="1">
    <citation type="journal article" date="2015" name="Biotechnol. Biofuels">
        <title>Enhanced degradation of softwood versus hardwood by the white-rot fungus Pycnoporus coccineus.</title>
        <authorList>
            <person name="Couturier M."/>
            <person name="Navarro D."/>
            <person name="Chevret D."/>
            <person name="Henrissat B."/>
            <person name="Piumi F."/>
            <person name="Ruiz-Duenas F.J."/>
            <person name="Martinez A.T."/>
            <person name="Grigoriev I.V."/>
            <person name="Riley R."/>
            <person name="Lipzen A."/>
            <person name="Berrin J.G."/>
            <person name="Master E.R."/>
            <person name="Rosso M.N."/>
        </authorList>
    </citation>
    <scope>NUCLEOTIDE SEQUENCE [LARGE SCALE GENOMIC DNA]</scope>
    <source>
        <strain evidence="2 3">BRFM310</strain>
    </source>
</reference>
<evidence type="ECO:0008006" key="4">
    <source>
        <dbReference type="Google" id="ProtNLM"/>
    </source>
</evidence>
<evidence type="ECO:0000313" key="2">
    <source>
        <dbReference type="EMBL" id="OSD04478.1"/>
    </source>
</evidence>
<evidence type="ECO:0000313" key="3">
    <source>
        <dbReference type="Proteomes" id="UP000193067"/>
    </source>
</evidence>
<feature type="signal peptide" evidence="1">
    <location>
        <begin position="1"/>
        <end position="24"/>
    </location>
</feature>